<proteinExistence type="predicted"/>
<reference evidence="2 3" key="1">
    <citation type="submission" date="2024-02" db="EMBL/GenBank/DDBJ databases">
        <title>Haloferula sargassicola NBRC 104335.</title>
        <authorList>
            <person name="Ichikawa N."/>
            <person name="Katano-Makiyama Y."/>
            <person name="Hidaka K."/>
        </authorList>
    </citation>
    <scope>NUCLEOTIDE SEQUENCE [LARGE SCALE GENOMIC DNA]</scope>
    <source>
        <strain evidence="2 3">NBRC 104335</strain>
    </source>
</reference>
<feature type="chain" id="PRO_5045197532" evidence="1">
    <location>
        <begin position="18"/>
        <end position="265"/>
    </location>
</feature>
<evidence type="ECO:0000313" key="3">
    <source>
        <dbReference type="Proteomes" id="UP001476282"/>
    </source>
</evidence>
<accession>A0ABP9URE1</accession>
<dbReference type="Proteomes" id="UP001476282">
    <property type="component" value="Unassembled WGS sequence"/>
</dbReference>
<dbReference type="RefSeq" id="WP_353566703.1">
    <property type="nucleotide sequence ID" value="NZ_BAABRI010000008.1"/>
</dbReference>
<name>A0ABP9URE1_9BACT</name>
<keyword evidence="1" id="KW-0732">Signal</keyword>
<keyword evidence="3" id="KW-1185">Reference proteome</keyword>
<feature type="signal peptide" evidence="1">
    <location>
        <begin position="1"/>
        <end position="17"/>
    </location>
</feature>
<evidence type="ECO:0000313" key="2">
    <source>
        <dbReference type="EMBL" id="GAA5482564.1"/>
    </source>
</evidence>
<sequence>MIKSLLFLVLASAVVRADMLPQLDHDPWTGWFAGYQDRKFRFGVNREGEAFLMPMKNRDETIYNKNWIRITPVIEQLREGRGPITKKVEMNGWTALTEASEEAEKIAYRGTVTGGAEFEVTMEIDGSTVRLGGRLVGKGTLTDEDLRFALRIKIPNLYSYERDEEKLEDKTRDDRYEFVRIGGKKEKWDGWTELRGEEISEEGFVSARIEIEPYDARLELTAGEGGKFELWTGKKQRLHRGLGVNWIHLPAKDPKGEARFELTFK</sequence>
<gene>
    <name evidence="2" type="ORF">Hsar01_01787</name>
</gene>
<comment type="caution">
    <text evidence="2">The sequence shown here is derived from an EMBL/GenBank/DDBJ whole genome shotgun (WGS) entry which is preliminary data.</text>
</comment>
<evidence type="ECO:0000256" key="1">
    <source>
        <dbReference type="SAM" id="SignalP"/>
    </source>
</evidence>
<dbReference type="EMBL" id="BAABRI010000008">
    <property type="protein sequence ID" value="GAA5482564.1"/>
    <property type="molecule type" value="Genomic_DNA"/>
</dbReference>
<protein>
    <submittedName>
        <fullName evidence="2">Uncharacterized protein</fullName>
    </submittedName>
</protein>
<organism evidence="2 3">
    <name type="scientific">Haloferula sargassicola</name>
    <dbReference type="NCBI Taxonomy" id="490096"/>
    <lineage>
        <taxon>Bacteria</taxon>
        <taxon>Pseudomonadati</taxon>
        <taxon>Verrucomicrobiota</taxon>
        <taxon>Verrucomicrobiia</taxon>
        <taxon>Verrucomicrobiales</taxon>
        <taxon>Verrucomicrobiaceae</taxon>
        <taxon>Haloferula</taxon>
    </lineage>
</organism>